<dbReference type="Gene3D" id="3.20.20.80">
    <property type="entry name" value="Glycosidases"/>
    <property type="match status" value="1"/>
</dbReference>
<organism evidence="3 4">
    <name type="scientific">Eiseniibacteriota bacterium</name>
    <dbReference type="NCBI Taxonomy" id="2212470"/>
    <lineage>
        <taxon>Bacteria</taxon>
        <taxon>Candidatus Eiseniibacteriota</taxon>
    </lineage>
</organism>
<proteinExistence type="predicted"/>
<dbReference type="EMBL" id="VBOZ01000033">
    <property type="protein sequence ID" value="TMQ63178.1"/>
    <property type="molecule type" value="Genomic_DNA"/>
</dbReference>
<comment type="caution">
    <text evidence="3">The sequence shown here is derived from an EMBL/GenBank/DDBJ whole genome shotgun (WGS) entry which is preliminary data.</text>
</comment>
<evidence type="ECO:0000313" key="3">
    <source>
        <dbReference type="EMBL" id="TMQ63178.1"/>
    </source>
</evidence>
<feature type="region of interest" description="Disordered" evidence="1">
    <location>
        <begin position="23"/>
        <end position="61"/>
    </location>
</feature>
<feature type="compositionally biased region" description="Low complexity" evidence="1">
    <location>
        <begin position="23"/>
        <end position="45"/>
    </location>
</feature>
<sequence length="834" mass="91484">MRRPLLEIATCLLLGAAPACAGEPAARSPAASRPSPALPPAASALWTSPRPVPDPRAKTPDRAVCARGDRFEIVTAAGARSFFIRGVNLGAAPPGHFPGEFAITKDDYLRWLRFARDLHANAIRVYALHPPAFYQALREENLAHPGAPIWLFQEVWTELPDANDFWDRAFTRGFEDETRLAIDAVHGNAVVRSRPGHASGTYDADVSPWLAGWLLGREWEPFAVRRTEMLHADSTRFRGSYFAVDGGTPMEVWLARICDTGASYEATRYGVAHAVSFVNWPTLDPMRHPTETELGGAQAEHDEDAYSVDPTRIRPARRAEIASGFLGYFANYHVYPYYPDFMNLDPGYARYRDNHGACSYAGYLTDLKAHTRGLPLLIGEYGVPSSRRIAHVQPQGIHHGGASEEEQGAQDARLLEDISGTGCAGSLLFALFDEWFKVNWLVQRVEWPRDRDPIWHNVLDAEENYGLIAFDPPPAIRVDGETDDWAGVAPYARATGRAGASPLSALYVTSDQSCLYLRVDLSPGALSRKSRPGPRRGGEPRGSPPAAPGGAVRAIGVSLDVLDPARGDRRLPAPLRATWSRGAEYVLLIQPPERGAASGVFDRSRRSDGSAELFIDGSMNYSTYAVTRTARGFDWSQKPFRPVANKDGLYSPLLIETNRERVARDGTLYPAKHVDWGRLAPQKEWALNAAGSTIEVAIPWGLLSVGDPSSLAVVDDKPGTRDTETTVTRGIGLLAWATTAAGFAADSLGPSLPGARAARPEESYFLGPQESSQVISGQEVMITTPESASYLWNGWETPITREHTKRSAIRIREAFEGMEARDEPRQTGWDAERR</sequence>
<evidence type="ECO:0000256" key="2">
    <source>
        <dbReference type="SAM" id="SignalP"/>
    </source>
</evidence>
<accession>A0A538THU1</accession>
<gene>
    <name evidence="3" type="ORF">E6K79_11075</name>
</gene>
<protein>
    <recommendedName>
        <fullName evidence="5">Glycoside hydrolase family 42 N-terminal domain-containing protein</fullName>
    </recommendedName>
</protein>
<dbReference type="InterPro" id="IPR017853">
    <property type="entry name" value="GH"/>
</dbReference>
<feature type="region of interest" description="Disordered" evidence="1">
    <location>
        <begin position="526"/>
        <end position="551"/>
    </location>
</feature>
<keyword evidence="2" id="KW-0732">Signal</keyword>
<dbReference type="SUPFAM" id="SSF51445">
    <property type="entry name" value="(Trans)glycosidases"/>
    <property type="match status" value="1"/>
</dbReference>
<evidence type="ECO:0000256" key="1">
    <source>
        <dbReference type="SAM" id="MobiDB-lite"/>
    </source>
</evidence>
<dbReference type="Proteomes" id="UP000317691">
    <property type="component" value="Unassembled WGS sequence"/>
</dbReference>
<feature type="signal peptide" evidence="2">
    <location>
        <begin position="1"/>
        <end position="21"/>
    </location>
</feature>
<reference evidence="3 4" key="1">
    <citation type="journal article" date="2019" name="Nat. Microbiol.">
        <title>Mediterranean grassland soil C-N compound turnover is dependent on rainfall and depth, and is mediated by genomically divergent microorganisms.</title>
        <authorList>
            <person name="Diamond S."/>
            <person name="Andeer P.F."/>
            <person name="Li Z."/>
            <person name="Crits-Christoph A."/>
            <person name="Burstein D."/>
            <person name="Anantharaman K."/>
            <person name="Lane K.R."/>
            <person name="Thomas B.C."/>
            <person name="Pan C."/>
            <person name="Northen T.R."/>
            <person name="Banfield J.F."/>
        </authorList>
    </citation>
    <scope>NUCLEOTIDE SEQUENCE [LARGE SCALE GENOMIC DNA]</scope>
    <source>
        <strain evidence="3">WS_9</strain>
    </source>
</reference>
<evidence type="ECO:0008006" key="5">
    <source>
        <dbReference type="Google" id="ProtNLM"/>
    </source>
</evidence>
<feature type="chain" id="PRO_5021772402" description="Glycoside hydrolase family 42 N-terminal domain-containing protein" evidence="2">
    <location>
        <begin position="22"/>
        <end position="834"/>
    </location>
</feature>
<dbReference type="AlphaFoldDB" id="A0A538THU1"/>
<evidence type="ECO:0000313" key="4">
    <source>
        <dbReference type="Proteomes" id="UP000317691"/>
    </source>
</evidence>
<name>A0A538THU1_UNCEI</name>